<dbReference type="Proteomes" id="UP000280066">
    <property type="component" value="Unassembled WGS sequence"/>
</dbReference>
<feature type="domain" description="DUF7033" evidence="1">
    <location>
        <begin position="98"/>
        <end position="187"/>
    </location>
</feature>
<dbReference type="InterPro" id="IPR054297">
    <property type="entry name" value="DUF7033"/>
</dbReference>
<comment type="caution">
    <text evidence="2">The sequence shown here is derived from an EMBL/GenBank/DDBJ whole genome shotgun (WGS) entry which is preliminary data.</text>
</comment>
<organism evidence="2 3">
    <name type="scientific">Hymenobacter metallilatus</name>
    <dbReference type="NCBI Taxonomy" id="2493666"/>
    <lineage>
        <taxon>Bacteria</taxon>
        <taxon>Pseudomonadati</taxon>
        <taxon>Bacteroidota</taxon>
        <taxon>Cytophagia</taxon>
        <taxon>Cytophagales</taxon>
        <taxon>Hymenobacteraceae</taxon>
        <taxon>Hymenobacter</taxon>
    </lineage>
</organism>
<dbReference type="InterPro" id="IPR011330">
    <property type="entry name" value="Glyco_hydro/deAcase_b/a-brl"/>
</dbReference>
<protein>
    <recommendedName>
        <fullName evidence="1">DUF7033 domain-containing protein</fullName>
    </recommendedName>
</protein>
<dbReference type="OrthoDB" id="5573484at2"/>
<name>A0A3R9LVF7_9BACT</name>
<dbReference type="Gene3D" id="3.20.20.370">
    <property type="entry name" value="Glycoside hydrolase/deacetylase"/>
    <property type="match status" value="1"/>
</dbReference>
<keyword evidence="3" id="KW-1185">Reference proteome</keyword>
<reference evidence="2 3" key="1">
    <citation type="submission" date="2018-12" db="EMBL/GenBank/DDBJ databases">
        <authorList>
            <person name="Feng G."/>
            <person name="Zhu H."/>
        </authorList>
    </citation>
    <scope>NUCLEOTIDE SEQUENCE [LARGE SCALE GENOMIC DNA]</scope>
    <source>
        <strain evidence="2 3">9PBR-2</strain>
    </source>
</reference>
<dbReference type="RefSeq" id="WP_125433251.1">
    <property type="nucleotide sequence ID" value="NZ_RWIS01000015.1"/>
</dbReference>
<dbReference type="GO" id="GO:0005975">
    <property type="term" value="P:carbohydrate metabolic process"/>
    <property type="evidence" value="ECO:0007669"/>
    <property type="project" value="InterPro"/>
</dbReference>
<evidence type="ECO:0000259" key="1">
    <source>
        <dbReference type="Pfam" id="PF23019"/>
    </source>
</evidence>
<proteinExistence type="predicted"/>
<dbReference type="AlphaFoldDB" id="A0A3R9LVF7"/>
<dbReference type="Pfam" id="PF23019">
    <property type="entry name" value="DUF7033"/>
    <property type="match status" value="1"/>
</dbReference>
<evidence type="ECO:0000313" key="2">
    <source>
        <dbReference type="EMBL" id="RSK24745.1"/>
    </source>
</evidence>
<evidence type="ECO:0000313" key="3">
    <source>
        <dbReference type="Proteomes" id="UP000280066"/>
    </source>
</evidence>
<dbReference type="EMBL" id="RWIS01000015">
    <property type="protein sequence ID" value="RSK24745.1"/>
    <property type="molecule type" value="Genomic_DNA"/>
</dbReference>
<sequence>MLPPLPPVPATTAETRLAYVLQHFWQAYDAVPTVSIGYADTQPQVEVAAVNHNFFADTAPYPAPPVWREWQDRTLPFFFDDQPTQPLLELLPGGQARIHADVVSAAFYLLSGWQEFHSDERDQHGRFPYAASVQQRYDFVTVPVVNYYFEVLRAAVEHTGGQPLRPRRWADGRAWAAFITHDIDNLCSAWKAPAKAALRRRDWLDFARCYWQHLTQKDAWDNLAEVQQTVAEYGASSTFFFLPEHRKAANGTPNADYQYRRITAALRPLLKTRSGIELHGSLGSCVNANKLHQDAEQICHLGPTGLGLRFHYLSWEPRITPMLVDELQFAYDSTLGFAEHYGFRNSYCLPFRPFNFQRGEAVDFLEIPLNVMDATLHHPRYLQLAPDEILPALTPMFHEIERFGGVCTVLWHNENFDPANTRNGPREFRALMEYLRSRNAAFVNGQDICTSMSALSS</sequence>
<dbReference type="SUPFAM" id="SSF88713">
    <property type="entry name" value="Glycoside hydrolase/deacetylase"/>
    <property type="match status" value="1"/>
</dbReference>
<accession>A0A3R9LVF7</accession>
<gene>
    <name evidence="2" type="ORF">EI290_19005</name>
</gene>